<proteinExistence type="predicted"/>
<reference evidence="1" key="2">
    <citation type="submission" date="2022-10" db="EMBL/GenBank/DDBJ databases">
        <authorList>
            <consortium name="ENA_rothamsted_submissions"/>
            <consortium name="culmorum"/>
            <person name="King R."/>
        </authorList>
    </citation>
    <scope>NUCLEOTIDE SEQUENCE</scope>
</reference>
<dbReference type="Proteomes" id="UP001154329">
    <property type="component" value="Chromosome 2"/>
</dbReference>
<dbReference type="AlphaFoldDB" id="A0A9P0J2U8"/>
<evidence type="ECO:0000313" key="2">
    <source>
        <dbReference type="Proteomes" id="UP001154329"/>
    </source>
</evidence>
<evidence type="ECO:0000313" key="1">
    <source>
        <dbReference type="EMBL" id="CAH1722459.1"/>
    </source>
</evidence>
<reference evidence="1" key="1">
    <citation type="submission" date="2022-02" db="EMBL/GenBank/DDBJ databases">
        <authorList>
            <person name="King R."/>
        </authorList>
    </citation>
    <scope>NUCLEOTIDE SEQUENCE</scope>
</reference>
<sequence>MYMYKDKPIFIYIFICICVYARTHVGVHNGRPPFLCIVLFFSPMPSTRPTTTYCRDSRGDAKETMRNNIMCGAYMAHARANRRRTFVGRSVSVCVCVCVCRGTPRGHCSGVPVDRERERCCRESQENIRSKKNNNNKIIKKCNNNKFTYMRS</sequence>
<name>A0A9P0J2U8_APHGO</name>
<gene>
    <name evidence="1" type="ORF">APHIGO_LOCUS4788</name>
</gene>
<keyword evidence="2" id="KW-1185">Reference proteome</keyword>
<dbReference type="EMBL" id="OU899035">
    <property type="protein sequence ID" value="CAH1722459.1"/>
    <property type="molecule type" value="Genomic_DNA"/>
</dbReference>
<organism evidence="1 2">
    <name type="scientific">Aphis gossypii</name>
    <name type="common">Cotton aphid</name>
    <dbReference type="NCBI Taxonomy" id="80765"/>
    <lineage>
        <taxon>Eukaryota</taxon>
        <taxon>Metazoa</taxon>
        <taxon>Ecdysozoa</taxon>
        <taxon>Arthropoda</taxon>
        <taxon>Hexapoda</taxon>
        <taxon>Insecta</taxon>
        <taxon>Pterygota</taxon>
        <taxon>Neoptera</taxon>
        <taxon>Paraneoptera</taxon>
        <taxon>Hemiptera</taxon>
        <taxon>Sternorrhyncha</taxon>
        <taxon>Aphidomorpha</taxon>
        <taxon>Aphidoidea</taxon>
        <taxon>Aphididae</taxon>
        <taxon>Aphidini</taxon>
        <taxon>Aphis</taxon>
        <taxon>Aphis</taxon>
    </lineage>
</organism>
<protein>
    <submittedName>
        <fullName evidence="1">Uncharacterized protein</fullName>
    </submittedName>
</protein>
<accession>A0A9P0J2U8</accession>